<protein>
    <submittedName>
        <fullName evidence="1">Uncharacterized protein</fullName>
    </submittedName>
</protein>
<evidence type="ECO:0000313" key="2">
    <source>
        <dbReference type="Proteomes" id="UP000287651"/>
    </source>
</evidence>
<evidence type="ECO:0000313" key="1">
    <source>
        <dbReference type="EMBL" id="RRT72580.1"/>
    </source>
</evidence>
<accession>A0A427A8P2</accession>
<sequence length="75" mass="8133">MKLTATRRPRSCGVLCAACREVERDGHFLDALNLSSSRSPVAVFTSDVCPRLLVAILSNCVHVSNSRSENCLISV</sequence>
<organism evidence="1 2">
    <name type="scientific">Ensete ventricosum</name>
    <name type="common">Abyssinian banana</name>
    <name type="synonym">Musa ensete</name>
    <dbReference type="NCBI Taxonomy" id="4639"/>
    <lineage>
        <taxon>Eukaryota</taxon>
        <taxon>Viridiplantae</taxon>
        <taxon>Streptophyta</taxon>
        <taxon>Embryophyta</taxon>
        <taxon>Tracheophyta</taxon>
        <taxon>Spermatophyta</taxon>
        <taxon>Magnoliopsida</taxon>
        <taxon>Liliopsida</taxon>
        <taxon>Zingiberales</taxon>
        <taxon>Musaceae</taxon>
        <taxon>Ensete</taxon>
    </lineage>
</organism>
<gene>
    <name evidence="1" type="ORF">B296_00002774</name>
</gene>
<comment type="caution">
    <text evidence="1">The sequence shown here is derived from an EMBL/GenBank/DDBJ whole genome shotgun (WGS) entry which is preliminary data.</text>
</comment>
<name>A0A427A8P2_ENSVE</name>
<dbReference type="AlphaFoldDB" id="A0A427A8P2"/>
<reference evidence="1 2" key="1">
    <citation type="journal article" date="2014" name="Agronomy (Basel)">
        <title>A Draft Genome Sequence for Ensete ventricosum, the Drought-Tolerant Tree Against Hunger.</title>
        <authorList>
            <person name="Harrison J."/>
            <person name="Moore K.A."/>
            <person name="Paszkiewicz K."/>
            <person name="Jones T."/>
            <person name="Grant M."/>
            <person name="Ambacheew D."/>
            <person name="Muzemil S."/>
            <person name="Studholme D.J."/>
        </authorList>
    </citation>
    <scope>NUCLEOTIDE SEQUENCE [LARGE SCALE GENOMIC DNA]</scope>
</reference>
<dbReference type="EMBL" id="AMZH03003360">
    <property type="protein sequence ID" value="RRT72580.1"/>
    <property type="molecule type" value="Genomic_DNA"/>
</dbReference>
<dbReference type="Proteomes" id="UP000287651">
    <property type="component" value="Unassembled WGS sequence"/>
</dbReference>
<proteinExistence type="predicted"/>